<accession>A0A2P2PFU7</accession>
<evidence type="ECO:0000313" key="1">
    <source>
        <dbReference type="EMBL" id="MBX53571.1"/>
    </source>
</evidence>
<name>A0A2P2PFU7_RHIMU</name>
<reference evidence="1" key="1">
    <citation type="submission" date="2018-02" db="EMBL/GenBank/DDBJ databases">
        <title>Rhizophora mucronata_Transcriptome.</title>
        <authorList>
            <person name="Meera S.P."/>
            <person name="Sreeshan A."/>
            <person name="Augustine A."/>
        </authorList>
    </citation>
    <scope>NUCLEOTIDE SEQUENCE</scope>
    <source>
        <tissue evidence="1">Leaf</tissue>
    </source>
</reference>
<protein>
    <submittedName>
        <fullName evidence="1">Uncharacterized protein</fullName>
    </submittedName>
</protein>
<dbReference type="AlphaFoldDB" id="A0A2P2PFU7"/>
<proteinExistence type="predicted"/>
<dbReference type="EMBL" id="GGEC01073087">
    <property type="protein sequence ID" value="MBX53571.1"/>
    <property type="molecule type" value="Transcribed_RNA"/>
</dbReference>
<sequence>MYILHRIEHVVHRYRLSFQFLE</sequence>
<organism evidence="1">
    <name type="scientific">Rhizophora mucronata</name>
    <name type="common">Asiatic mangrove</name>
    <dbReference type="NCBI Taxonomy" id="61149"/>
    <lineage>
        <taxon>Eukaryota</taxon>
        <taxon>Viridiplantae</taxon>
        <taxon>Streptophyta</taxon>
        <taxon>Embryophyta</taxon>
        <taxon>Tracheophyta</taxon>
        <taxon>Spermatophyta</taxon>
        <taxon>Magnoliopsida</taxon>
        <taxon>eudicotyledons</taxon>
        <taxon>Gunneridae</taxon>
        <taxon>Pentapetalae</taxon>
        <taxon>rosids</taxon>
        <taxon>fabids</taxon>
        <taxon>Malpighiales</taxon>
        <taxon>Rhizophoraceae</taxon>
        <taxon>Rhizophora</taxon>
    </lineage>
</organism>